<evidence type="ECO:0000256" key="1">
    <source>
        <dbReference type="ARBA" id="ARBA00022630"/>
    </source>
</evidence>
<gene>
    <name evidence="5" type="ORF">GUITHDRAFT_48075</name>
</gene>
<dbReference type="Gene3D" id="3.30.450.20">
    <property type="entry name" value="PAS domain"/>
    <property type="match status" value="1"/>
</dbReference>
<keyword evidence="2" id="KW-0288">FMN</keyword>
<evidence type="ECO:0000313" key="7">
    <source>
        <dbReference type="Proteomes" id="UP000011087"/>
    </source>
</evidence>
<keyword evidence="3" id="KW-0157">Chromophore</keyword>
<dbReference type="Pfam" id="PF13426">
    <property type="entry name" value="PAS_9"/>
    <property type="match status" value="1"/>
</dbReference>
<dbReference type="HOGENOM" id="CLU_2565455_0_0_1"/>
<dbReference type="GeneID" id="17300740"/>
<dbReference type="RefSeq" id="XP_005831179.1">
    <property type="nucleotide sequence ID" value="XM_005831122.1"/>
</dbReference>
<reference evidence="5 7" key="1">
    <citation type="journal article" date="2012" name="Nature">
        <title>Algal genomes reveal evolutionary mosaicism and the fate of nucleomorphs.</title>
        <authorList>
            <consortium name="DOE Joint Genome Institute"/>
            <person name="Curtis B.A."/>
            <person name="Tanifuji G."/>
            <person name="Burki F."/>
            <person name="Gruber A."/>
            <person name="Irimia M."/>
            <person name="Maruyama S."/>
            <person name="Arias M.C."/>
            <person name="Ball S.G."/>
            <person name="Gile G.H."/>
            <person name="Hirakawa Y."/>
            <person name="Hopkins J.F."/>
            <person name="Kuo A."/>
            <person name="Rensing S.A."/>
            <person name="Schmutz J."/>
            <person name="Symeonidi A."/>
            <person name="Elias M."/>
            <person name="Eveleigh R.J."/>
            <person name="Herman E.K."/>
            <person name="Klute M.J."/>
            <person name="Nakayama T."/>
            <person name="Obornik M."/>
            <person name="Reyes-Prieto A."/>
            <person name="Armbrust E.V."/>
            <person name="Aves S.J."/>
            <person name="Beiko R.G."/>
            <person name="Coutinho P."/>
            <person name="Dacks J.B."/>
            <person name="Durnford D.G."/>
            <person name="Fast N.M."/>
            <person name="Green B.R."/>
            <person name="Grisdale C.J."/>
            <person name="Hempel F."/>
            <person name="Henrissat B."/>
            <person name="Hoppner M.P."/>
            <person name="Ishida K."/>
            <person name="Kim E."/>
            <person name="Koreny L."/>
            <person name="Kroth P.G."/>
            <person name="Liu Y."/>
            <person name="Malik S.B."/>
            <person name="Maier U.G."/>
            <person name="McRose D."/>
            <person name="Mock T."/>
            <person name="Neilson J.A."/>
            <person name="Onodera N.T."/>
            <person name="Poole A.M."/>
            <person name="Pritham E.J."/>
            <person name="Richards T.A."/>
            <person name="Rocap G."/>
            <person name="Roy S.W."/>
            <person name="Sarai C."/>
            <person name="Schaack S."/>
            <person name="Shirato S."/>
            <person name="Slamovits C.H."/>
            <person name="Spencer D.F."/>
            <person name="Suzuki S."/>
            <person name="Worden A.Z."/>
            <person name="Zauner S."/>
            <person name="Barry K."/>
            <person name="Bell C."/>
            <person name="Bharti A.K."/>
            <person name="Crow J.A."/>
            <person name="Grimwood J."/>
            <person name="Kramer R."/>
            <person name="Lindquist E."/>
            <person name="Lucas S."/>
            <person name="Salamov A."/>
            <person name="McFadden G.I."/>
            <person name="Lane C.E."/>
            <person name="Keeling P.J."/>
            <person name="Gray M.W."/>
            <person name="Grigoriev I.V."/>
            <person name="Archibald J.M."/>
        </authorList>
    </citation>
    <scope>NUCLEOTIDE SEQUENCE</scope>
    <source>
        <strain evidence="5 7">CCMP2712</strain>
    </source>
</reference>
<feature type="non-terminal residue" evidence="5">
    <location>
        <position position="1"/>
    </location>
</feature>
<dbReference type="PaxDb" id="55529-EKX44199"/>
<evidence type="ECO:0000256" key="3">
    <source>
        <dbReference type="ARBA" id="ARBA00022991"/>
    </source>
</evidence>
<proteinExistence type="predicted"/>
<dbReference type="InterPro" id="IPR035965">
    <property type="entry name" value="PAS-like_dom_sf"/>
</dbReference>
<dbReference type="AlphaFoldDB" id="L1J7X3"/>
<dbReference type="KEGG" id="gtt:GUITHDRAFT_48075"/>
<keyword evidence="1" id="KW-0285">Flavoprotein</keyword>
<dbReference type="PANTHER" id="PTHR47429:SF2">
    <property type="entry name" value="PROTEIN TWIN LOV 1"/>
    <property type="match status" value="1"/>
</dbReference>
<accession>L1J7X3</accession>
<evidence type="ECO:0000259" key="4">
    <source>
        <dbReference type="PROSITE" id="PS50112"/>
    </source>
</evidence>
<name>L1J7X3_GUITC</name>
<dbReference type="PROSITE" id="PS50112">
    <property type="entry name" value="PAS"/>
    <property type="match status" value="1"/>
</dbReference>
<organism evidence="5">
    <name type="scientific">Guillardia theta (strain CCMP2712)</name>
    <name type="common">Cryptophyte</name>
    <dbReference type="NCBI Taxonomy" id="905079"/>
    <lineage>
        <taxon>Eukaryota</taxon>
        <taxon>Cryptophyceae</taxon>
        <taxon>Pyrenomonadales</taxon>
        <taxon>Geminigeraceae</taxon>
        <taxon>Guillardia</taxon>
    </lineage>
</organism>
<evidence type="ECO:0000256" key="2">
    <source>
        <dbReference type="ARBA" id="ARBA00022643"/>
    </source>
</evidence>
<dbReference type="InterPro" id="IPR000014">
    <property type="entry name" value="PAS"/>
</dbReference>
<keyword evidence="7" id="KW-1185">Reference proteome</keyword>
<evidence type="ECO:0000313" key="6">
    <source>
        <dbReference type="EnsemblProtists" id="EKX44199"/>
    </source>
</evidence>
<dbReference type="CDD" id="cd00130">
    <property type="entry name" value="PAS"/>
    <property type="match status" value="1"/>
</dbReference>
<feature type="non-terminal residue" evidence="5">
    <location>
        <position position="82"/>
    </location>
</feature>
<protein>
    <recommendedName>
        <fullName evidence="4">PAS domain-containing protein</fullName>
    </recommendedName>
</protein>
<sequence length="82" mass="9418">FVLLDMSRNGSPIVYASAQMNQLFGFEDTELLGQPWTILCGDETDVDDMRTLESAVYSTEECSRCLVCQKQTGERFWNHIYL</sequence>
<dbReference type="SUPFAM" id="SSF55785">
    <property type="entry name" value="PYP-like sensor domain (PAS domain)"/>
    <property type="match status" value="1"/>
</dbReference>
<dbReference type="OrthoDB" id="447251at2759"/>
<dbReference type="EnsemblProtists" id="EKX44199">
    <property type="protein sequence ID" value="EKX44199"/>
    <property type="gene ID" value="GUITHDRAFT_48075"/>
</dbReference>
<dbReference type="Proteomes" id="UP000011087">
    <property type="component" value="Unassembled WGS sequence"/>
</dbReference>
<reference evidence="6" key="3">
    <citation type="submission" date="2015-06" db="UniProtKB">
        <authorList>
            <consortium name="EnsemblProtists"/>
        </authorList>
    </citation>
    <scope>IDENTIFICATION</scope>
</reference>
<reference evidence="7" key="2">
    <citation type="submission" date="2012-11" db="EMBL/GenBank/DDBJ databases">
        <authorList>
            <person name="Kuo A."/>
            <person name="Curtis B.A."/>
            <person name="Tanifuji G."/>
            <person name="Burki F."/>
            <person name="Gruber A."/>
            <person name="Irimia M."/>
            <person name="Maruyama S."/>
            <person name="Arias M.C."/>
            <person name="Ball S.G."/>
            <person name="Gile G.H."/>
            <person name="Hirakawa Y."/>
            <person name="Hopkins J.F."/>
            <person name="Rensing S.A."/>
            <person name="Schmutz J."/>
            <person name="Symeonidi A."/>
            <person name="Elias M."/>
            <person name="Eveleigh R.J."/>
            <person name="Herman E.K."/>
            <person name="Klute M.J."/>
            <person name="Nakayama T."/>
            <person name="Obornik M."/>
            <person name="Reyes-Prieto A."/>
            <person name="Armbrust E.V."/>
            <person name="Aves S.J."/>
            <person name="Beiko R.G."/>
            <person name="Coutinho P."/>
            <person name="Dacks J.B."/>
            <person name="Durnford D.G."/>
            <person name="Fast N.M."/>
            <person name="Green B.R."/>
            <person name="Grisdale C."/>
            <person name="Hempe F."/>
            <person name="Henrissat B."/>
            <person name="Hoppner M.P."/>
            <person name="Ishida K.-I."/>
            <person name="Kim E."/>
            <person name="Koreny L."/>
            <person name="Kroth P.G."/>
            <person name="Liu Y."/>
            <person name="Malik S.-B."/>
            <person name="Maier U.G."/>
            <person name="McRose D."/>
            <person name="Mock T."/>
            <person name="Neilson J.A."/>
            <person name="Onodera N.T."/>
            <person name="Poole A.M."/>
            <person name="Pritham E.J."/>
            <person name="Richards T.A."/>
            <person name="Rocap G."/>
            <person name="Roy S.W."/>
            <person name="Sarai C."/>
            <person name="Schaack S."/>
            <person name="Shirato S."/>
            <person name="Slamovits C.H."/>
            <person name="Spencer D.F."/>
            <person name="Suzuki S."/>
            <person name="Worden A.Z."/>
            <person name="Zauner S."/>
            <person name="Barry K."/>
            <person name="Bell C."/>
            <person name="Bharti A.K."/>
            <person name="Crow J.A."/>
            <person name="Grimwood J."/>
            <person name="Kramer R."/>
            <person name="Lindquist E."/>
            <person name="Lucas S."/>
            <person name="Salamov A."/>
            <person name="McFadden G.I."/>
            <person name="Lane C.E."/>
            <person name="Keeling P.J."/>
            <person name="Gray M.W."/>
            <person name="Grigoriev I.V."/>
            <person name="Archibald J.M."/>
        </authorList>
    </citation>
    <scope>NUCLEOTIDE SEQUENCE</scope>
    <source>
        <strain evidence="7">CCMP2712</strain>
    </source>
</reference>
<dbReference type="GO" id="GO:0005634">
    <property type="term" value="C:nucleus"/>
    <property type="evidence" value="ECO:0007669"/>
    <property type="project" value="TreeGrafter"/>
</dbReference>
<dbReference type="PANTHER" id="PTHR47429">
    <property type="entry name" value="PROTEIN TWIN LOV 1"/>
    <property type="match status" value="1"/>
</dbReference>
<feature type="domain" description="PAS" evidence="4">
    <location>
        <begin position="1"/>
        <end position="34"/>
    </location>
</feature>
<dbReference type="EMBL" id="JH993006">
    <property type="protein sequence ID" value="EKX44199.1"/>
    <property type="molecule type" value="Genomic_DNA"/>
</dbReference>
<evidence type="ECO:0000313" key="5">
    <source>
        <dbReference type="EMBL" id="EKX44199.1"/>
    </source>
</evidence>